<evidence type="ECO:0000313" key="2">
    <source>
        <dbReference type="EMBL" id="TYA11068.1"/>
    </source>
</evidence>
<dbReference type="InterPro" id="IPR051083">
    <property type="entry name" value="GrpII_Intron_Splice-Mob/Def"/>
</dbReference>
<dbReference type="PANTHER" id="PTHR34047:SF8">
    <property type="entry name" value="PROTEIN YKFC"/>
    <property type="match status" value="1"/>
</dbReference>
<keyword evidence="3" id="KW-1185">Reference proteome</keyword>
<organism evidence="2 3">
    <name type="scientific">Paenibacillus faecis</name>
    <dbReference type="NCBI Taxonomy" id="862114"/>
    <lineage>
        <taxon>Bacteria</taxon>
        <taxon>Bacillati</taxon>
        <taxon>Bacillota</taxon>
        <taxon>Bacilli</taxon>
        <taxon>Bacillales</taxon>
        <taxon>Paenibacillaceae</taxon>
        <taxon>Paenibacillus</taxon>
    </lineage>
</organism>
<feature type="domain" description="Reverse transcriptase" evidence="1">
    <location>
        <begin position="69"/>
        <end position="368"/>
    </location>
</feature>
<evidence type="ECO:0000259" key="1">
    <source>
        <dbReference type="PROSITE" id="PS50878"/>
    </source>
</evidence>
<dbReference type="GO" id="GO:0003964">
    <property type="term" value="F:RNA-directed DNA polymerase activity"/>
    <property type="evidence" value="ECO:0007669"/>
    <property type="project" value="UniProtKB-KW"/>
</dbReference>
<dbReference type="Pfam" id="PF01348">
    <property type="entry name" value="Intron_maturas2"/>
    <property type="match status" value="1"/>
</dbReference>
<dbReference type="Pfam" id="PF00078">
    <property type="entry name" value="RVT_1"/>
    <property type="match status" value="2"/>
</dbReference>
<dbReference type="GO" id="GO:0006397">
    <property type="term" value="P:mRNA processing"/>
    <property type="evidence" value="ECO:0007669"/>
    <property type="project" value="InterPro"/>
</dbReference>
<dbReference type="PROSITE" id="PS50878">
    <property type="entry name" value="RT_POL"/>
    <property type="match status" value="1"/>
</dbReference>
<comment type="caution">
    <text evidence="2">The sequence shown here is derived from an EMBL/GenBank/DDBJ whole genome shotgun (WGS) entry which is preliminary data.</text>
</comment>
<dbReference type="Proteomes" id="UP000325218">
    <property type="component" value="Unassembled WGS sequence"/>
</dbReference>
<proteinExistence type="predicted"/>
<keyword evidence="2" id="KW-0548">Nucleotidyltransferase</keyword>
<dbReference type="EMBL" id="VSDO01000005">
    <property type="protein sequence ID" value="TYA11068.1"/>
    <property type="molecule type" value="Genomic_DNA"/>
</dbReference>
<accession>A0A5D0CMG8</accession>
<protein>
    <submittedName>
        <fullName evidence="2">Group II intron reverse transcriptase/maturase</fullName>
    </submittedName>
</protein>
<dbReference type="RefSeq" id="WP_148457350.1">
    <property type="nucleotide sequence ID" value="NZ_VSDO01000005.1"/>
</dbReference>
<dbReference type="SUPFAM" id="SSF56672">
    <property type="entry name" value="DNA/RNA polymerases"/>
    <property type="match status" value="1"/>
</dbReference>
<dbReference type="PANTHER" id="PTHR34047">
    <property type="entry name" value="NUCLEAR INTRON MATURASE 1, MITOCHONDRIAL-RELATED"/>
    <property type="match status" value="1"/>
</dbReference>
<dbReference type="Pfam" id="PF21368">
    <property type="entry name" value="AI2M-like_HNH"/>
    <property type="match status" value="1"/>
</dbReference>
<gene>
    <name evidence="2" type="ORF">FRY98_22415</name>
</gene>
<dbReference type="OrthoDB" id="9793236at2"/>
<dbReference type="InterPro" id="IPR049030">
    <property type="entry name" value="AI2M-like_HNH"/>
</dbReference>
<keyword evidence="2" id="KW-0695">RNA-directed DNA polymerase</keyword>
<keyword evidence="2" id="KW-0808">Transferase</keyword>
<dbReference type="AlphaFoldDB" id="A0A5D0CMG8"/>
<reference evidence="2 3" key="1">
    <citation type="submission" date="2019-08" db="EMBL/GenBank/DDBJ databases">
        <title>Genome sequencing of Paenibacillus faecis DSM 23593(T).</title>
        <authorList>
            <person name="Kook J.-K."/>
            <person name="Park S.-N."/>
            <person name="Lim Y.K."/>
        </authorList>
    </citation>
    <scope>NUCLEOTIDE SEQUENCE [LARGE SCALE GENOMIC DNA]</scope>
    <source>
        <strain evidence="2 3">DSM 23593</strain>
    </source>
</reference>
<sequence>MRNPLEVLKSLSTKACNSKYRFQRLYRNLYNPEFYLMAYQNIYAKPGNMTKGADGQTIDGMGMERISKLIDSMRNHSYQPNPARRVYIRKANGKMRPLGIPSFDDKLVQEVVRMMLESIYERTFSRLSHGFRPNRSCHTALVQIKKEFTGAKWFVEGDIKGFFDNIDHHIMVDTLRRRIDDEYFIALIWKFLKAGYLEDWKFHNTYSGTPQGSIISPILSNIYLDRFDKHMEKYIKSFDRGTFPFHQRTKEYRFWEYKLSVKRKETTARWNGMFDEEKQLALQEIKALKTSMQSVHCRDPFDPTFRRLKYVRYADDFLVGIIGSKEDAVQVKRDIGNYLRETLKLEMSEEKTLITHTATKARFLGYDICVCRDQQTHYGRRSMSNRVLLYMPQEKWLKKLLAYKALRIKTDRDQKKIWRPKHRRYLVDNDDLEILKKYNSEILGMYNYYRLAHNVSNLQSFKYVMEYSMYRTFCLKYQCSIGKLKRKYCIDGKFAVRYQTTSGEKTLFLYNGGFRRQEMPDTRPSIDNNPDNISVTMARTSMMDRIKACKCEWCGKGGVSIHMHHVRKLKDLKGKRAWEKVMVARKRKTMALCVSCHKKLHAGLLD</sequence>
<dbReference type="InterPro" id="IPR043502">
    <property type="entry name" value="DNA/RNA_pol_sf"/>
</dbReference>
<dbReference type="InterPro" id="IPR000477">
    <property type="entry name" value="RT_dom"/>
</dbReference>
<name>A0A5D0CMG8_9BACL</name>
<dbReference type="CDD" id="cd01651">
    <property type="entry name" value="RT_G2_intron"/>
    <property type="match status" value="1"/>
</dbReference>
<dbReference type="InterPro" id="IPR024937">
    <property type="entry name" value="Domain_X"/>
</dbReference>
<evidence type="ECO:0000313" key="3">
    <source>
        <dbReference type="Proteomes" id="UP000325218"/>
    </source>
</evidence>